<evidence type="ECO:0000313" key="2">
    <source>
        <dbReference type="Proteomes" id="UP000245627"/>
    </source>
</evidence>
<dbReference type="Pfam" id="PF09697">
    <property type="entry name" value="Porph_ging"/>
    <property type="match status" value="1"/>
</dbReference>
<comment type="caution">
    <text evidence="1">The sequence shown here is derived from an EMBL/GenBank/DDBJ whole genome shotgun (WGS) entry which is preliminary data.</text>
</comment>
<dbReference type="AlphaFoldDB" id="A0A2T8HFE0"/>
<protein>
    <recommendedName>
        <fullName evidence="3">GLPGLI family protein</fullName>
    </recommendedName>
</protein>
<keyword evidence="2" id="KW-1185">Reference proteome</keyword>
<evidence type="ECO:0000313" key="1">
    <source>
        <dbReference type="EMBL" id="PVH24157.1"/>
    </source>
</evidence>
<accession>A0A2T8HFE0</accession>
<dbReference type="EMBL" id="QDKG01000007">
    <property type="protein sequence ID" value="PVH24157.1"/>
    <property type="molecule type" value="Genomic_DNA"/>
</dbReference>
<name>A0A2T8HFE0_9SPHI</name>
<reference evidence="1 2" key="1">
    <citation type="submission" date="2018-04" db="EMBL/GenBank/DDBJ databases">
        <title>Sphingobacterium cortibacter sp. nov.</title>
        <authorList>
            <person name="Li Y."/>
        </authorList>
    </citation>
    <scope>NUCLEOTIDE SEQUENCE [LARGE SCALE GENOMIC DNA]</scope>
    <source>
        <strain evidence="1 2">2c-3</strain>
    </source>
</reference>
<evidence type="ECO:0008006" key="3">
    <source>
        <dbReference type="Google" id="ProtNLM"/>
    </source>
</evidence>
<gene>
    <name evidence="1" type="ORF">DC487_15595</name>
</gene>
<dbReference type="InterPro" id="IPR005901">
    <property type="entry name" value="GLPGLI"/>
</dbReference>
<dbReference type="Proteomes" id="UP000245627">
    <property type="component" value="Unassembled WGS sequence"/>
</dbReference>
<proteinExistence type="predicted"/>
<dbReference type="OrthoDB" id="1440774at2"/>
<sequence length="242" mass="27848">MRIHVILLCTLTLFHLKSGAQSLTVHYEQRVNTEKQLREIADPEIKKQVSYMLSKPSNYILNYENGISLYLKTPKETVAEDLNIDQSVKFKTITLSSDDSGIYKNFKTKEYLHGVDILGKSFLVKDKLEPYEWKLEDEEKNIGEHRVGKATAKINNLDIVAWYAKDIPVQDGPKHYYGLPGLILELVEENNTYQAVSIKPNDNKLEITKPSKGKVVTFKEYNEIRDEKINEVRKNARSMLGN</sequence>
<dbReference type="RefSeq" id="WP_116776905.1">
    <property type="nucleotide sequence ID" value="NZ_QDKG01000007.1"/>
</dbReference>
<organism evidence="1 2">
    <name type="scientific">Sphingobacterium corticibacter</name>
    <dbReference type="NCBI Taxonomy" id="2171749"/>
    <lineage>
        <taxon>Bacteria</taxon>
        <taxon>Pseudomonadati</taxon>
        <taxon>Bacteroidota</taxon>
        <taxon>Sphingobacteriia</taxon>
        <taxon>Sphingobacteriales</taxon>
        <taxon>Sphingobacteriaceae</taxon>
        <taxon>Sphingobacterium</taxon>
    </lineage>
</organism>
<dbReference type="NCBIfam" id="TIGR01200">
    <property type="entry name" value="GLPGLI"/>
    <property type="match status" value="1"/>
</dbReference>